<proteinExistence type="predicted"/>
<dbReference type="VEuPathDB" id="FungiDB:FUN_013995"/>
<accession>A0A2I1GQS2</accession>
<comment type="caution">
    <text evidence="1">The sequence shown here is derived from an EMBL/GenBank/DDBJ whole genome shotgun (WGS) entry which is preliminary data.</text>
</comment>
<keyword evidence="2" id="KW-1185">Reference proteome</keyword>
<evidence type="ECO:0000313" key="1">
    <source>
        <dbReference type="EMBL" id="PKY48990.1"/>
    </source>
</evidence>
<dbReference type="VEuPathDB" id="FungiDB:RhiirFUN_001712"/>
<protein>
    <recommendedName>
        <fullName evidence="3">OTU domain-containing protein</fullName>
    </recommendedName>
</protein>
<dbReference type="Proteomes" id="UP000234323">
    <property type="component" value="Unassembled WGS sequence"/>
</dbReference>
<dbReference type="Gene3D" id="3.90.70.80">
    <property type="match status" value="1"/>
</dbReference>
<dbReference type="AlphaFoldDB" id="A0A2I1GQS2"/>
<evidence type="ECO:0000313" key="2">
    <source>
        <dbReference type="Proteomes" id="UP000234323"/>
    </source>
</evidence>
<dbReference type="EMBL" id="LLXI01000692">
    <property type="protein sequence ID" value="PKY48990.1"/>
    <property type="molecule type" value="Genomic_DNA"/>
</dbReference>
<reference evidence="1 2" key="1">
    <citation type="submission" date="2015-10" db="EMBL/GenBank/DDBJ databases">
        <title>Genome analyses suggest a sexual origin of heterokaryosis in a supposedly ancient asexual fungus.</title>
        <authorList>
            <person name="Ropars J."/>
            <person name="Sedzielewska K."/>
            <person name="Noel J."/>
            <person name="Charron P."/>
            <person name="Farinelli L."/>
            <person name="Marton T."/>
            <person name="Kruger M."/>
            <person name="Pelin A."/>
            <person name="Brachmann A."/>
            <person name="Corradi N."/>
        </authorList>
    </citation>
    <scope>NUCLEOTIDE SEQUENCE [LARGE SCALE GENOMIC DNA]</scope>
    <source>
        <strain evidence="1 2">A4</strain>
    </source>
</reference>
<evidence type="ECO:0008006" key="3">
    <source>
        <dbReference type="Google" id="ProtNLM"/>
    </source>
</evidence>
<organism evidence="1 2">
    <name type="scientific">Rhizophagus irregularis</name>
    <dbReference type="NCBI Taxonomy" id="588596"/>
    <lineage>
        <taxon>Eukaryota</taxon>
        <taxon>Fungi</taxon>
        <taxon>Fungi incertae sedis</taxon>
        <taxon>Mucoromycota</taxon>
        <taxon>Glomeromycotina</taxon>
        <taxon>Glomeromycetes</taxon>
        <taxon>Glomerales</taxon>
        <taxon>Glomeraceae</taxon>
        <taxon>Rhizophagus</taxon>
    </lineage>
</organism>
<gene>
    <name evidence="1" type="ORF">RhiirA4_526541</name>
</gene>
<sequence length="266" mass="31146">MNSTTAKNVLYDIFNFFYGYNITLNDIIIYGNQFDLNNILLLTNFRTIYEEWDYNRRDDEAMKLIPEKYADHVCIRSTADGNCFFNSASLIVYGHEENHIQLRLAVMIELMVNADYYLQQKIFEQDVLYRDEALNTNMKKVDMFKKTQEYIAELKLMCKPHSWCSMVAFFGLASVLHRPGNYINLAVDEVESNNNNNIITDEVEFNNNNNIITDELKSNNNIITENENYDEVQNNIIGLFMGVDNKYIPNIDKLDGYLIYPEAKDF</sequence>
<name>A0A2I1GQS2_9GLOM</name>